<reference evidence="3" key="1">
    <citation type="submission" date="2025-08" db="UniProtKB">
        <authorList>
            <consortium name="RefSeq"/>
        </authorList>
    </citation>
    <scope>IDENTIFICATION</scope>
    <source>
        <tissue evidence="3">Gonads</tissue>
    </source>
</reference>
<feature type="compositionally biased region" description="Low complexity" evidence="1">
    <location>
        <begin position="303"/>
        <end position="321"/>
    </location>
</feature>
<gene>
    <name evidence="3" type="primary">LOC106151378</name>
</gene>
<evidence type="ECO:0000256" key="1">
    <source>
        <dbReference type="SAM" id="MobiDB-lite"/>
    </source>
</evidence>
<dbReference type="KEGG" id="lak:106151378"/>
<feature type="compositionally biased region" description="Basic residues" evidence="1">
    <location>
        <begin position="328"/>
        <end position="360"/>
    </location>
</feature>
<feature type="compositionally biased region" description="Low complexity" evidence="1">
    <location>
        <begin position="390"/>
        <end position="402"/>
    </location>
</feature>
<accession>A0A1S3H218</accession>
<feature type="compositionally biased region" description="Low complexity" evidence="1">
    <location>
        <begin position="184"/>
        <end position="195"/>
    </location>
</feature>
<dbReference type="RefSeq" id="XP_013380063.1">
    <property type="nucleotide sequence ID" value="XM_013524609.1"/>
</dbReference>
<organism evidence="2 3">
    <name type="scientific">Lingula anatina</name>
    <name type="common">Brachiopod</name>
    <name type="synonym">Lingula unguis</name>
    <dbReference type="NCBI Taxonomy" id="7574"/>
    <lineage>
        <taxon>Eukaryota</taxon>
        <taxon>Metazoa</taxon>
        <taxon>Spiralia</taxon>
        <taxon>Lophotrochozoa</taxon>
        <taxon>Brachiopoda</taxon>
        <taxon>Linguliformea</taxon>
        <taxon>Lingulata</taxon>
        <taxon>Lingulida</taxon>
        <taxon>Linguloidea</taxon>
        <taxon>Lingulidae</taxon>
        <taxon>Lingula</taxon>
    </lineage>
</organism>
<feature type="compositionally biased region" description="Basic and acidic residues" evidence="1">
    <location>
        <begin position="92"/>
        <end position="103"/>
    </location>
</feature>
<dbReference type="STRING" id="7574.A0A1S3H218"/>
<evidence type="ECO:0000313" key="3">
    <source>
        <dbReference type="RefSeq" id="XP_013380063.1"/>
    </source>
</evidence>
<feature type="region of interest" description="Disordered" evidence="1">
    <location>
        <begin position="1"/>
        <end position="455"/>
    </location>
</feature>
<feature type="compositionally biased region" description="Basic and acidic residues" evidence="1">
    <location>
        <begin position="69"/>
        <end position="81"/>
    </location>
</feature>
<feature type="compositionally biased region" description="Polar residues" evidence="1">
    <location>
        <begin position="37"/>
        <end position="65"/>
    </location>
</feature>
<evidence type="ECO:0000313" key="2">
    <source>
        <dbReference type="Proteomes" id="UP000085678"/>
    </source>
</evidence>
<feature type="compositionally biased region" description="Polar residues" evidence="1">
    <location>
        <begin position="403"/>
        <end position="435"/>
    </location>
</feature>
<sequence>MDDENGAEKDDESPVRDENYVKGQGEGQKGASGQVDVKTSNQEPAPSSGRSKFQQDIAQGIQASLNRPDLQEQKPRPEEPVQPHQDQVTPLKEPKEDGSKGDTEDVSSPCPGTPESPETVKKAPAPATAPQRVSLVRQPMMDQRPEMLRTKSFQLQEQYLKLQQLQREHALRQKDHTPTPSPPQSQQSGYSQLPQAAFVRQGSLRGHYELSPEGQPTRQAPYQDKPVQNGAFVRTGSLRGPHPQYSMPHPQGMVEAGNFNRQGSFKGHQENPSGSRGVPQLHPQQQQQYSGKQGVTPPPNPQQQPVMHQHQQQRQHSQSHVPAEKGQHSHGHSQHHHQQHHQQQHVPQHHHQQQQHHHHQSQQQKPQQHFNQGADKTPALNGEAKSHATQSQSQLPHSQPQSTASQPKSQPATQSTSHLTQSKPLPSAQSQLSRPDQNKRPPQAAPVSFGHQTTV</sequence>
<proteinExistence type="predicted"/>
<feature type="compositionally biased region" description="Basic and acidic residues" evidence="1">
    <location>
        <begin position="1"/>
        <end position="20"/>
    </location>
</feature>
<protein>
    <submittedName>
        <fullName evidence="3">TPR-containing protein DDB_G0280363-like</fullName>
    </submittedName>
</protein>
<feature type="compositionally biased region" description="Low complexity" evidence="1">
    <location>
        <begin position="154"/>
        <end position="165"/>
    </location>
</feature>
<feature type="compositionally biased region" description="Basic and acidic residues" evidence="1">
    <location>
        <begin position="166"/>
        <end position="177"/>
    </location>
</feature>
<dbReference type="AlphaFoldDB" id="A0A1S3H218"/>
<dbReference type="Proteomes" id="UP000085678">
    <property type="component" value="Unplaced"/>
</dbReference>
<name>A0A1S3H218_LINAN</name>
<keyword evidence="2" id="KW-1185">Reference proteome</keyword>
<dbReference type="InParanoid" id="A0A1S3H218"/>
<dbReference type="GeneID" id="106151378"/>